<dbReference type="KEGG" id="pco:PHACADRAFT_246017"/>
<evidence type="ECO:0000256" key="1">
    <source>
        <dbReference type="ARBA" id="ARBA00022737"/>
    </source>
</evidence>
<dbReference type="Proteomes" id="UP000008370">
    <property type="component" value="Unassembled WGS sequence"/>
</dbReference>
<dbReference type="EMBL" id="JH930468">
    <property type="protein sequence ID" value="EKM60176.1"/>
    <property type="molecule type" value="Genomic_DNA"/>
</dbReference>
<dbReference type="Pfam" id="PF24883">
    <property type="entry name" value="NPHP3_N"/>
    <property type="match status" value="1"/>
</dbReference>
<dbReference type="AlphaFoldDB" id="K5VBA0"/>
<name>K5VBA0_PHACS</name>
<proteinExistence type="predicted"/>
<evidence type="ECO:0000313" key="3">
    <source>
        <dbReference type="EMBL" id="EKM60176.1"/>
    </source>
</evidence>
<dbReference type="OrthoDB" id="5106486at2759"/>
<accession>K5VBA0</accession>
<evidence type="ECO:0000313" key="4">
    <source>
        <dbReference type="Proteomes" id="UP000008370"/>
    </source>
</evidence>
<dbReference type="GeneID" id="18913703"/>
<organism evidence="3 4">
    <name type="scientific">Phanerochaete carnosa (strain HHB-10118-sp)</name>
    <name type="common">White-rot fungus</name>
    <name type="synonym">Peniophora carnosa</name>
    <dbReference type="NCBI Taxonomy" id="650164"/>
    <lineage>
        <taxon>Eukaryota</taxon>
        <taxon>Fungi</taxon>
        <taxon>Dikarya</taxon>
        <taxon>Basidiomycota</taxon>
        <taxon>Agaricomycotina</taxon>
        <taxon>Agaricomycetes</taxon>
        <taxon>Polyporales</taxon>
        <taxon>Phanerochaetaceae</taxon>
        <taxon>Phanerochaete</taxon>
    </lineage>
</organism>
<dbReference type="RefSeq" id="XP_007389653.1">
    <property type="nucleotide sequence ID" value="XM_007389591.1"/>
</dbReference>
<protein>
    <recommendedName>
        <fullName evidence="2">Nephrocystin 3-like N-terminal domain-containing protein</fullName>
    </recommendedName>
</protein>
<dbReference type="InParanoid" id="K5VBA0"/>
<dbReference type="InterPro" id="IPR056884">
    <property type="entry name" value="NPHP3-like_N"/>
</dbReference>
<dbReference type="HOGENOM" id="CLU_2278423_0_0_1"/>
<evidence type="ECO:0000259" key="2">
    <source>
        <dbReference type="Pfam" id="PF24883"/>
    </source>
</evidence>
<keyword evidence="4" id="KW-1185">Reference proteome</keyword>
<reference evidence="3 4" key="1">
    <citation type="journal article" date="2012" name="BMC Genomics">
        <title>Comparative genomics of the white-rot fungi, Phanerochaete carnosa and P. chrysosporium, to elucidate the genetic basis of the distinct wood types they colonize.</title>
        <authorList>
            <person name="Suzuki H."/>
            <person name="MacDonald J."/>
            <person name="Syed K."/>
            <person name="Salamov A."/>
            <person name="Hori C."/>
            <person name="Aerts A."/>
            <person name="Henrissat B."/>
            <person name="Wiebenga A."/>
            <person name="vanKuyk P.A."/>
            <person name="Barry K."/>
            <person name="Lindquist E."/>
            <person name="LaButti K."/>
            <person name="Lapidus A."/>
            <person name="Lucas S."/>
            <person name="Coutinho P."/>
            <person name="Gong Y."/>
            <person name="Samejima M."/>
            <person name="Mahadevan R."/>
            <person name="Abou-Zaid M."/>
            <person name="de Vries R.P."/>
            <person name="Igarashi K."/>
            <person name="Yadav J.S."/>
            <person name="Grigoriev I.V."/>
            <person name="Master E.R."/>
        </authorList>
    </citation>
    <scope>NUCLEOTIDE SEQUENCE [LARGE SCALE GENOMIC DNA]</scope>
    <source>
        <strain evidence="3 4">HHB-10118-sp</strain>
    </source>
</reference>
<dbReference type="STRING" id="650164.K5VBA0"/>
<gene>
    <name evidence="3" type="ORF">PHACADRAFT_246017</name>
</gene>
<feature type="domain" description="Nephrocystin 3-like N-terminal" evidence="2">
    <location>
        <begin position="16"/>
        <end position="101"/>
    </location>
</feature>
<sequence>MRVADPKLPFSGATLGASFFFVRGDEHKGSARLLFPTLARQFASLPSLRSHIADGAQEYIKQGGRQQAKYIFEQLLHQPLTKASISPPAWVLLVLDALDECA</sequence>
<keyword evidence="1" id="KW-0677">Repeat</keyword>